<feature type="transmembrane region" description="Helical" evidence="1">
    <location>
        <begin position="310"/>
        <end position="327"/>
    </location>
</feature>
<dbReference type="InterPro" id="IPR029787">
    <property type="entry name" value="Nucleotide_cyclase"/>
</dbReference>
<name>A0ABU1ZQI2_9BURK</name>
<dbReference type="SUPFAM" id="SSF55073">
    <property type="entry name" value="Nucleotide cyclase"/>
    <property type="match status" value="1"/>
</dbReference>
<accession>A0ABU1ZQI2</accession>
<feature type="transmembrane region" description="Helical" evidence="1">
    <location>
        <begin position="339"/>
        <end position="360"/>
    </location>
</feature>
<dbReference type="InterPro" id="IPR035919">
    <property type="entry name" value="EAL_sf"/>
</dbReference>
<dbReference type="PROSITE" id="PS50883">
    <property type="entry name" value="EAL"/>
    <property type="match status" value="1"/>
</dbReference>
<organism evidence="4 5">
    <name type="scientific">Rhodoferax saidenbachensis</name>
    <dbReference type="NCBI Taxonomy" id="1484693"/>
    <lineage>
        <taxon>Bacteria</taxon>
        <taxon>Pseudomonadati</taxon>
        <taxon>Pseudomonadota</taxon>
        <taxon>Betaproteobacteria</taxon>
        <taxon>Burkholderiales</taxon>
        <taxon>Comamonadaceae</taxon>
        <taxon>Rhodoferax</taxon>
    </lineage>
</organism>
<feature type="transmembrane region" description="Helical" evidence="1">
    <location>
        <begin position="12"/>
        <end position="32"/>
    </location>
</feature>
<gene>
    <name evidence="4" type="ORF">J2X15_003104</name>
</gene>
<evidence type="ECO:0000313" key="4">
    <source>
        <dbReference type="EMBL" id="MDR7307800.1"/>
    </source>
</evidence>
<feature type="domain" description="EAL" evidence="2">
    <location>
        <begin position="686"/>
        <end position="945"/>
    </location>
</feature>
<dbReference type="InterPro" id="IPR000160">
    <property type="entry name" value="GGDEF_dom"/>
</dbReference>
<keyword evidence="1" id="KW-0472">Membrane</keyword>
<protein>
    <submittedName>
        <fullName evidence="4">Diguanylate cyclase (GGDEF)-like protein</fullName>
    </submittedName>
</protein>
<dbReference type="CDD" id="cd01948">
    <property type="entry name" value="EAL"/>
    <property type="match status" value="1"/>
</dbReference>
<dbReference type="NCBIfam" id="TIGR00254">
    <property type="entry name" value="GGDEF"/>
    <property type="match status" value="1"/>
</dbReference>
<reference evidence="4 5" key="1">
    <citation type="submission" date="2023-07" db="EMBL/GenBank/DDBJ databases">
        <title>Sorghum-associated microbial communities from plants grown in Nebraska, USA.</title>
        <authorList>
            <person name="Schachtman D."/>
        </authorList>
    </citation>
    <scope>NUCLEOTIDE SEQUENCE [LARGE SCALE GENOMIC DNA]</scope>
    <source>
        <strain evidence="4 5">BE308</strain>
    </source>
</reference>
<sequence length="979" mass="106180">MAGKVVETLLDRLTTLVFPAVLVALAGLALLWQLGHSDIARGIPLPIQVWEESEPVDVAALDRVRQHLEAVPATASAETHLSTNNFWFAVQVPQSPVDHPWEIDFPSRHGTALSCWNLQTGLPLGDANRFTVSGGMQRSRAGFSLQPAESAAPWSLLCRAAYRGPAKISADAWEPHALDMAQVSHQKTGVMLEAGIGVLAIFMLLTAVVNRSALYWTFVGWLLLNMRMAGLSAGTDVELFGGALDPAWFTPMRQWTLCMYYAMTIGLFSALFKAELQDVKAGWLLRLHQLSAVAVIVACPFLSYERVLPTLWVATASVVILMVVYLAKILRHTHSRVAAWYAASIIVTLVASLNEVVAAATGQRLLLAGLNSVTAAIASALLASAAVAEHMRSHRLQNLRAQKLLEAAYQDSPIGLFTIGAGAQIMKANPAFHAMVRRIPVDGPLSLQQLFDADVVQQIVALHSARASTSIELQTQTLLPRATGNSWFAIKASTVDGKTIECSLQDITERVQVTERLEYLASHDPLTGCLNLRGLALETAKVGYQSTALAYFDLDRFKLINDLYGHTAGDNVLMQVAERMGSVLQRHDMLARVGGDEFVVVFSRASMADSEASCNSIAMLIGSAPFQIDNQSFSLDVSGGLVETAQFSQSPLKDIVSAADTLCRMAKKRSNQRLVVMESGDRFFQQHQDELDLINCLERGETPQGLFLMMQPELSLSRPFDSLNFEMLVRLRKPDGSVVGAGTIIEAAEAHGKTAIIDRWVVTTAIDWLELHAQNLQQTHFVGVNLSGGSLNDESFTAELFALFEQHPLALSKICIEITETVAITDMRNMQRFIDRLRAMGAKVGLDDFGAGYSSFGYLKGLSVDALKLDGSLVRDAARSQSGMAIIMAIGGLVSSLGMKSVGEFAEDLATIRALVDAGIDYAQGYGISKPVMPEKILAAQSGADFIEDPEILAFVKLLQANADATMSLFPESTLGTLH</sequence>
<comment type="caution">
    <text evidence="4">The sequence shown here is derived from an EMBL/GenBank/DDBJ whole genome shotgun (WGS) entry which is preliminary data.</text>
</comment>
<feature type="transmembrane region" description="Helical" evidence="1">
    <location>
        <begin position="284"/>
        <end position="304"/>
    </location>
</feature>
<evidence type="ECO:0000256" key="1">
    <source>
        <dbReference type="SAM" id="Phobius"/>
    </source>
</evidence>
<dbReference type="Proteomes" id="UP001268089">
    <property type="component" value="Unassembled WGS sequence"/>
</dbReference>
<keyword evidence="1" id="KW-0812">Transmembrane</keyword>
<dbReference type="InterPro" id="IPR001633">
    <property type="entry name" value="EAL_dom"/>
</dbReference>
<dbReference type="PANTHER" id="PTHR44757:SF2">
    <property type="entry name" value="BIOFILM ARCHITECTURE MAINTENANCE PROTEIN MBAA"/>
    <property type="match status" value="1"/>
</dbReference>
<dbReference type="Gene3D" id="3.30.450.20">
    <property type="entry name" value="PAS domain"/>
    <property type="match status" value="1"/>
</dbReference>
<evidence type="ECO:0000313" key="5">
    <source>
        <dbReference type="Proteomes" id="UP001268089"/>
    </source>
</evidence>
<evidence type="ECO:0000259" key="2">
    <source>
        <dbReference type="PROSITE" id="PS50883"/>
    </source>
</evidence>
<dbReference type="PANTHER" id="PTHR44757">
    <property type="entry name" value="DIGUANYLATE CYCLASE DGCP"/>
    <property type="match status" value="1"/>
</dbReference>
<dbReference type="Pfam" id="PF00990">
    <property type="entry name" value="GGDEF"/>
    <property type="match status" value="1"/>
</dbReference>
<dbReference type="SMART" id="SM00052">
    <property type="entry name" value="EAL"/>
    <property type="match status" value="1"/>
</dbReference>
<dbReference type="InterPro" id="IPR052155">
    <property type="entry name" value="Biofilm_reg_signaling"/>
</dbReference>
<keyword evidence="1" id="KW-1133">Transmembrane helix</keyword>
<dbReference type="SUPFAM" id="SSF141868">
    <property type="entry name" value="EAL domain-like"/>
    <property type="match status" value="1"/>
</dbReference>
<feature type="domain" description="GGDEF" evidence="3">
    <location>
        <begin position="545"/>
        <end position="679"/>
    </location>
</feature>
<feature type="transmembrane region" description="Helical" evidence="1">
    <location>
        <begin position="194"/>
        <end position="218"/>
    </location>
</feature>
<dbReference type="RefSeq" id="WP_310344307.1">
    <property type="nucleotide sequence ID" value="NZ_JAVDXO010000007.1"/>
</dbReference>
<dbReference type="EMBL" id="JAVDXO010000007">
    <property type="protein sequence ID" value="MDR7307800.1"/>
    <property type="molecule type" value="Genomic_DNA"/>
</dbReference>
<keyword evidence="5" id="KW-1185">Reference proteome</keyword>
<feature type="transmembrane region" description="Helical" evidence="1">
    <location>
        <begin position="254"/>
        <end position="272"/>
    </location>
</feature>
<dbReference type="Gene3D" id="3.20.20.450">
    <property type="entry name" value="EAL domain"/>
    <property type="match status" value="1"/>
</dbReference>
<dbReference type="Pfam" id="PF00563">
    <property type="entry name" value="EAL"/>
    <property type="match status" value="1"/>
</dbReference>
<evidence type="ECO:0000259" key="3">
    <source>
        <dbReference type="PROSITE" id="PS50887"/>
    </source>
</evidence>
<dbReference type="PROSITE" id="PS50887">
    <property type="entry name" value="GGDEF"/>
    <property type="match status" value="1"/>
</dbReference>
<dbReference type="InterPro" id="IPR043128">
    <property type="entry name" value="Rev_trsase/Diguanyl_cyclase"/>
</dbReference>
<proteinExistence type="predicted"/>
<dbReference type="Gene3D" id="3.30.70.270">
    <property type="match status" value="1"/>
</dbReference>
<dbReference type="SMART" id="SM00267">
    <property type="entry name" value="GGDEF"/>
    <property type="match status" value="1"/>
</dbReference>
<dbReference type="CDD" id="cd01949">
    <property type="entry name" value="GGDEF"/>
    <property type="match status" value="1"/>
</dbReference>